<dbReference type="Proteomes" id="UP000642284">
    <property type="component" value="Unassembled WGS sequence"/>
</dbReference>
<evidence type="ECO:0000256" key="1">
    <source>
        <dbReference type="SAM" id="SignalP"/>
    </source>
</evidence>
<proteinExistence type="predicted"/>
<feature type="chain" id="PRO_5046500866" description="Lipoprotein" evidence="1">
    <location>
        <begin position="25"/>
        <end position="285"/>
    </location>
</feature>
<accession>A0ABR7SK45</accession>
<comment type="caution">
    <text evidence="2">The sequence shown here is derived from an EMBL/GenBank/DDBJ whole genome shotgun (WGS) entry which is preliminary data.</text>
</comment>
<dbReference type="RefSeq" id="WP_187815519.1">
    <property type="nucleotide sequence ID" value="NZ_JACTVJ010000010.1"/>
</dbReference>
<dbReference type="EMBL" id="JACTVJ010000010">
    <property type="protein sequence ID" value="MBC9715075.1"/>
    <property type="molecule type" value="Genomic_DNA"/>
</dbReference>
<gene>
    <name evidence="2" type="ORF">H9Y04_21215</name>
</gene>
<evidence type="ECO:0000313" key="2">
    <source>
        <dbReference type="EMBL" id="MBC9715075.1"/>
    </source>
</evidence>
<feature type="signal peptide" evidence="1">
    <location>
        <begin position="1"/>
        <end position="24"/>
    </location>
</feature>
<evidence type="ECO:0008006" key="4">
    <source>
        <dbReference type="Google" id="ProtNLM"/>
    </source>
</evidence>
<organism evidence="2 3">
    <name type="scientific">Streptomyces polyasparticus</name>
    <dbReference type="NCBI Taxonomy" id="2767826"/>
    <lineage>
        <taxon>Bacteria</taxon>
        <taxon>Bacillati</taxon>
        <taxon>Actinomycetota</taxon>
        <taxon>Actinomycetes</taxon>
        <taxon>Kitasatosporales</taxon>
        <taxon>Streptomycetaceae</taxon>
        <taxon>Streptomyces</taxon>
    </lineage>
</organism>
<sequence>MGRRLLCAAVTLLTLALASCGAGTDDLVVEGSPPPSPYDGPLNLLPDDVTDEDEDDAFTPVEALGSAGRALECDWEVRSGGRAETWGDAGGDTPEEGLALYFEMDQPGLPQTGYRVERKAQGRVLYSYDVEGRTKIAVVVAKDQPKRPGWGPETTAHCDVAELPESFTDGRGEEIWQDRDGRRVPLAFISSSKGAEHCDWQRAHFLQLDSGQKRSLYIRDPHRVLPGSMLTSPYDGDTVLPADAKDSGYRLDDWQLWRTADPSAVYVRTSEGVERWPAAGPEGCL</sequence>
<dbReference type="PROSITE" id="PS51257">
    <property type="entry name" value="PROKAR_LIPOPROTEIN"/>
    <property type="match status" value="1"/>
</dbReference>
<keyword evidence="1" id="KW-0732">Signal</keyword>
<protein>
    <recommendedName>
        <fullName evidence="4">Lipoprotein</fullName>
    </recommendedName>
</protein>
<evidence type="ECO:0000313" key="3">
    <source>
        <dbReference type="Proteomes" id="UP000642284"/>
    </source>
</evidence>
<name>A0ABR7SK45_9ACTN</name>
<reference evidence="2 3" key="1">
    <citation type="submission" date="2020-08" db="EMBL/GenBank/DDBJ databases">
        <title>Genemic of Streptomyces polyaspartic.</title>
        <authorList>
            <person name="Liu W."/>
        </authorList>
    </citation>
    <scope>NUCLEOTIDE SEQUENCE [LARGE SCALE GENOMIC DNA]</scope>
    <source>
        <strain evidence="2 3">TRM66268-LWL</strain>
    </source>
</reference>
<keyword evidence="3" id="KW-1185">Reference proteome</keyword>